<dbReference type="GO" id="GO:0016887">
    <property type="term" value="F:ATP hydrolysis activity"/>
    <property type="evidence" value="ECO:0007669"/>
    <property type="project" value="InterPro"/>
</dbReference>
<evidence type="ECO:0000256" key="2">
    <source>
        <dbReference type="ARBA" id="ARBA00022741"/>
    </source>
</evidence>
<evidence type="ECO:0000313" key="5">
    <source>
        <dbReference type="EMBL" id="TFB47558.1"/>
    </source>
</evidence>
<organism evidence="5 6">
    <name type="scientific">Cryobacterium tagatosivorans</name>
    <dbReference type="NCBI Taxonomy" id="1259199"/>
    <lineage>
        <taxon>Bacteria</taxon>
        <taxon>Bacillati</taxon>
        <taxon>Actinomycetota</taxon>
        <taxon>Actinomycetes</taxon>
        <taxon>Micrococcales</taxon>
        <taxon>Microbacteriaceae</taxon>
        <taxon>Cryobacterium</taxon>
    </lineage>
</organism>
<dbReference type="Proteomes" id="UP000297866">
    <property type="component" value="Unassembled WGS sequence"/>
</dbReference>
<comment type="caution">
    <text evidence="5">The sequence shown here is derived from an EMBL/GenBank/DDBJ whole genome shotgun (WGS) entry which is preliminary data.</text>
</comment>
<dbReference type="SMART" id="SM00382">
    <property type="entry name" value="AAA"/>
    <property type="match status" value="1"/>
</dbReference>
<dbReference type="PANTHER" id="PTHR42794">
    <property type="entry name" value="HEMIN IMPORT ATP-BINDING PROTEIN HMUV"/>
    <property type="match status" value="1"/>
</dbReference>
<keyword evidence="2" id="KW-0547">Nucleotide-binding</keyword>
<dbReference type="Pfam" id="PF00005">
    <property type="entry name" value="ABC_tran"/>
    <property type="match status" value="1"/>
</dbReference>
<dbReference type="PROSITE" id="PS00211">
    <property type="entry name" value="ABC_TRANSPORTER_1"/>
    <property type="match status" value="1"/>
</dbReference>
<dbReference type="RefSeq" id="WP_134492319.1">
    <property type="nucleotide sequence ID" value="NZ_SOEZ01000072.1"/>
</dbReference>
<evidence type="ECO:0000256" key="1">
    <source>
        <dbReference type="ARBA" id="ARBA00022448"/>
    </source>
</evidence>
<dbReference type="InterPro" id="IPR003593">
    <property type="entry name" value="AAA+_ATPase"/>
</dbReference>
<keyword evidence="1" id="KW-0813">Transport</keyword>
<name>A0A4R8UAY2_9MICO</name>
<reference evidence="5 6" key="1">
    <citation type="submission" date="2019-03" db="EMBL/GenBank/DDBJ databases">
        <title>Genomics of glacier-inhabiting Cryobacterium strains.</title>
        <authorList>
            <person name="Liu Q."/>
            <person name="Xin Y.-H."/>
        </authorList>
    </citation>
    <scope>NUCLEOTIDE SEQUENCE [LARGE SCALE GENOMIC DNA]</scope>
    <source>
        <strain evidence="5 6">Sr47</strain>
    </source>
</reference>
<keyword evidence="3 5" id="KW-0067">ATP-binding</keyword>
<dbReference type="CDD" id="cd03214">
    <property type="entry name" value="ABC_Iron-Siderophores_B12_Hemin"/>
    <property type="match status" value="1"/>
</dbReference>
<dbReference type="InterPro" id="IPR017871">
    <property type="entry name" value="ABC_transporter-like_CS"/>
</dbReference>
<dbReference type="SUPFAM" id="SSF52540">
    <property type="entry name" value="P-loop containing nucleoside triphosphate hydrolases"/>
    <property type="match status" value="1"/>
</dbReference>
<dbReference type="PANTHER" id="PTHR42794:SF2">
    <property type="entry name" value="ABC TRANSPORTER ATP-BINDING PROTEIN"/>
    <property type="match status" value="1"/>
</dbReference>
<keyword evidence="6" id="KW-1185">Reference proteome</keyword>
<evidence type="ECO:0000259" key="4">
    <source>
        <dbReference type="PROSITE" id="PS50893"/>
    </source>
</evidence>
<proteinExistence type="predicted"/>
<dbReference type="OrthoDB" id="5296765at2"/>
<protein>
    <submittedName>
        <fullName evidence="5">ABC transporter ATP-binding protein</fullName>
    </submittedName>
</protein>
<evidence type="ECO:0000313" key="6">
    <source>
        <dbReference type="Proteomes" id="UP000297866"/>
    </source>
</evidence>
<dbReference type="PROSITE" id="PS50893">
    <property type="entry name" value="ABC_TRANSPORTER_2"/>
    <property type="match status" value="1"/>
</dbReference>
<evidence type="ECO:0000256" key="3">
    <source>
        <dbReference type="ARBA" id="ARBA00022840"/>
    </source>
</evidence>
<dbReference type="EMBL" id="SOEZ01000072">
    <property type="protein sequence ID" value="TFB47558.1"/>
    <property type="molecule type" value="Genomic_DNA"/>
</dbReference>
<dbReference type="InterPro" id="IPR027417">
    <property type="entry name" value="P-loop_NTPase"/>
</dbReference>
<dbReference type="AlphaFoldDB" id="A0A4R8UAY2"/>
<feature type="domain" description="ABC transporter" evidence="4">
    <location>
        <begin position="3"/>
        <end position="237"/>
    </location>
</feature>
<accession>A0A4R8UAY2</accession>
<dbReference type="InterPro" id="IPR003439">
    <property type="entry name" value="ABC_transporter-like_ATP-bd"/>
</dbReference>
<gene>
    <name evidence="5" type="ORF">E3O23_14845</name>
</gene>
<sequence length="264" mass="27822">MGVILAGVSFAIDGTGILADVSADIPTGSVTGLLGPNGAGKSTLLRLIAGIETPDAGEVRLDGTVVASLPRREAARRIALLEQSAAPSVDLSVREVVLLGRIPHRSRVLGSFGGDDDRRVADRSLAMVGSAEFADRQWHTLSGGQQQRVQIARALAQEPSLLLLDEPTNHLDVSAQLSLLGQVRGLGLTSVMALHDLNLAAAYCDHILLLHRGRLVASGTPEEVLRPAIIAEVYGVDCDILEHPRGGHPVIVFSPSTTPEEADR</sequence>
<dbReference type="Gene3D" id="3.40.50.300">
    <property type="entry name" value="P-loop containing nucleotide triphosphate hydrolases"/>
    <property type="match status" value="1"/>
</dbReference>
<dbReference type="FunFam" id="3.40.50.300:FF:000134">
    <property type="entry name" value="Iron-enterobactin ABC transporter ATP-binding protein"/>
    <property type="match status" value="1"/>
</dbReference>
<dbReference type="GO" id="GO:0005524">
    <property type="term" value="F:ATP binding"/>
    <property type="evidence" value="ECO:0007669"/>
    <property type="project" value="UniProtKB-KW"/>
</dbReference>